<evidence type="ECO:0000313" key="2">
    <source>
        <dbReference type="EMBL" id="GFR50595.1"/>
    </source>
</evidence>
<evidence type="ECO:0000313" key="3">
    <source>
        <dbReference type="Proteomes" id="UP001054857"/>
    </source>
</evidence>
<dbReference type="AlphaFoldDB" id="A0AAD3DYY5"/>
<evidence type="ECO:0000256" key="1">
    <source>
        <dbReference type="SAM" id="Phobius"/>
    </source>
</evidence>
<gene>
    <name evidence="2" type="ORF">Agub_g12870</name>
</gene>
<protein>
    <recommendedName>
        <fullName evidence="4">Membrane protein insertion efficiency factor YidD</fullName>
    </recommendedName>
</protein>
<sequence length="136" mass="14971">EEEKEKKGSKKGTTNEELWDGASPSLGVRAALSLLAFYRNVMSPLMPSTCRFLPSCSVYSIEAYKSYGVVRGSVLTAWRLLRCNPWGGRGYDPPCWPPVGLEALYRLPLTSEVTVALMVAFAFWFVASTVESLAAL</sequence>
<proteinExistence type="inferred from homology"/>
<dbReference type="InterPro" id="IPR002696">
    <property type="entry name" value="Membr_insert_effic_factor_YidD"/>
</dbReference>
<accession>A0AAD3DYY5</accession>
<keyword evidence="1" id="KW-0472">Membrane</keyword>
<dbReference type="SMART" id="SM01234">
    <property type="entry name" value="Haemolytic"/>
    <property type="match status" value="1"/>
</dbReference>
<dbReference type="NCBIfam" id="TIGR00278">
    <property type="entry name" value="membrane protein insertion efficiency factor YidD"/>
    <property type="match status" value="1"/>
</dbReference>
<dbReference type="Proteomes" id="UP001054857">
    <property type="component" value="Unassembled WGS sequence"/>
</dbReference>
<dbReference type="PANTHER" id="PTHR33383:SF1">
    <property type="entry name" value="MEMBRANE PROTEIN INSERTION EFFICIENCY FACTOR-RELATED"/>
    <property type="match status" value="1"/>
</dbReference>
<keyword evidence="1" id="KW-1133">Transmembrane helix</keyword>
<organism evidence="2 3">
    <name type="scientific">Astrephomene gubernaculifera</name>
    <dbReference type="NCBI Taxonomy" id="47775"/>
    <lineage>
        <taxon>Eukaryota</taxon>
        <taxon>Viridiplantae</taxon>
        <taxon>Chlorophyta</taxon>
        <taxon>core chlorophytes</taxon>
        <taxon>Chlorophyceae</taxon>
        <taxon>CS clade</taxon>
        <taxon>Chlamydomonadales</taxon>
        <taxon>Astrephomenaceae</taxon>
        <taxon>Astrephomene</taxon>
    </lineage>
</organism>
<dbReference type="Pfam" id="PF01809">
    <property type="entry name" value="YidD"/>
    <property type="match status" value="1"/>
</dbReference>
<keyword evidence="3" id="KW-1185">Reference proteome</keyword>
<name>A0AAD3DYY5_9CHLO</name>
<feature type="non-terminal residue" evidence="2">
    <location>
        <position position="1"/>
    </location>
</feature>
<reference evidence="2 3" key="1">
    <citation type="journal article" date="2021" name="Sci. Rep.">
        <title>Genome sequencing of the multicellular alga Astrephomene provides insights into convergent evolution of germ-soma differentiation.</title>
        <authorList>
            <person name="Yamashita S."/>
            <person name="Yamamoto K."/>
            <person name="Matsuzaki R."/>
            <person name="Suzuki S."/>
            <person name="Yamaguchi H."/>
            <person name="Hirooka S."/>
            <person name="Minakuchi Y."/>
            <person name="Miyagishima S."/>
            <person name="Kawachi M."/>
            <person name="Toyoda A."/>
            <person name="Nozaki H."/>
        </authorList>
    </citation>
    <scope>NUCLEOTIDE SEQUENCE [LARGE SCALE GENOMIC DNA]</scope>
    <source>
        <strain evidence="2 3">NIES-4017</strain>
    </source>
</reference>
<dbReference type="EMBL" id="BMAR01000038">
    <property type="protein sequence ID" value="GFR50595.1"/>
    <property type="molecule type" value="Genomic_DNA"/>
</dbReference>
<feature type="transmembrane region" description="Helical" evidence="1">
    <location>
        <begin position="113"/>
        <end position="135"/>
    </location>
</feature>
<dbReference type="HAMAP" id="MF_00386">
    <property type="entry name" value="UPF0161_YidD"/>
    <property type="match status" value="1"/>
</dbReference>
<dbReference type="PANTHER" id="PTHR33383">
    <property type="entry name" value="MEMBRANE PROTEIN INSERTION EFFICIENCY FACTOR-RELATED"/>
    <property type="match status" value="1"/>
</dbReference>
<comment type="caution">
    <text evidence="2">The sequence shown here is derived from an EMBL/GenBank/DDBJ whole genome shotgun (WGS) entry which is preliminary data.</text>
</comment>
<evidence type="ECO:0008006" key="4">
    <source>
        <dbReference type="Google" id="ProtNLM"/>
    </source>
</evidence>
<keyword evidence="1" id="KW-0812">Transmembrane</keyword>